<dbReference type="Proteomes" id="UP000772434">
    <property type="component" value="Unassembled WGS sequence"/>
</dbReference>
<protein>
    <submittedName>
        <fullName evidence="2">Uncharacterized protein</fullName>
    </submittedName>
</protein>
<dbReference type="InterPro" id="IPR036424">
    <property type="entry name" value="UPP_synth-like_sf"/>
</dbReference>
<keyword evidence="3" id="KW-1185">Reference proteome</keyword>
<dbReference type="GO" id="GO:0016765">
    <property type="term" value="F:transferase activity, transferring alkyl or aryl (other than methyl) groups"/>
    <property type="evidence" value="ECO:0007669"/>
    <property type="project" value="InterPro"/>
</dbReference>
<organism evidence="2 3">
    <name type="scientific">Rhodocollybia butyracea</name>
    <dbReference type="NCBI Taxonomy" id="206335"/>
    <lineage>
        <taxon>Eukaryota</taxon>
        <taxon>Fungi</taxon>
        <taxon>Dikarya</taxon>
        <taxon>Basidiomycota</taxon>
        <taxon>Agaricomycotina</taxon>
        <taxon>Agaricomycetes</taxon>
        <taxon>Agaricomycetidae</taxon>
        <taxon>Agaricales</taxon>
        <taxon>Marasmiineae</taxon>
        <taxon>Omphalotaceae</taxon>
        <taxon>Rhodocollybia</taxon>
    </lineage>
</organism>
<gene>
    <name evidence="2" type="ORF">BDP27DRAFT_1211028</name>
</gene>
<dbReference type="EMBL" id="JADNRY010000007">
    <property type="protein sequence ID" value="KAF9076242.1"/>
    <property type="molecule type" value="Genomic_DNA"/>
</dbReference>
<accession>A0A9P5Q8L0</accession>
<sequence length="183" mass="20727">MVLAYPFLALLHVIYSLVVASLSLFRHLTRPTPSALNAKRRRIPKHLALVFVADNEFDEQTNEHCIRESIRKAIIWCQQIGITQLSVYDTHGIVLTSIEDIPAFEAQDNNFELDRGRIVYPPTPPLSDYSGSRPLSPQELGHKSFSTLHIPTRGITLDFTQTSFNLILCPQPRENHILLLSIS</sequence>
<keyword evidence="1" id="KW-1133">Transmembrane helix</keyword>
<proteinExistence type="predicted"/>
<name>A0A9P5Q8L0_9AGAR</name>
<feature type="transmembrane region" description="Helical" evidence="1">
    <location>
        <begin position="6"/>
        <end position="25"/>
    </location>
</feature>
<dbReference type="SUPFAM" id="SSF64005">
    <property type="entry name" value="Undecaprenyl diphosphate synthase"/>
    <property type="match status" value="1"/>
</dbReference>
<evidence type="ECO:0000313" key="2">
    <source>
        <dbReference type="EMBL" id="KAF9076242.1"/>
    </source>
</evidence>
<dbReference type="OrthoDB" id="3057168at2759"/>
<comment type="caution">
    <text evidence="2">The sequence shown here is derived from an EMBL/GenBank/DDBJ whole genome shotgun (WGS) entry which is preliminary data.</text>
</comment>
<keyword evidence="1" id="KW-0472">Membrane</keyword>
<dbReference type="AlphaFoldDB" id="A0A9P5Q8L0"/>
<evidence type="ECO:0000256" key="1">
    <source>
        <dbReference type="SAM" id="Phobius"/>
    </source>
</evidence>
<keyword evidence="1" id="KW-0812">Transmembrane</keyword>
<evidence type="ECO:0000313" key="3">
    <source>
        <dbReference type="Proteomes" id="UP000772434"/>
    </source>
</evidence>
<reference evidence="2" key="1">
    <citation type="submission" date="2020-11" db="EMBL/GenBank/DDBJ databases">
        <authorList>
            <consortium name="DOE Joint Genome Institute"/>
            <person name="Ahrendt S."/>
            <person name="Riley R."/>
            <person name="Andreopoulos W."/>
            <person name="Labutti K."/>
            <person name="Pangilinan J."/>
            <person name="Ruiz-Duenas F.J."/>
            <person name="Barrasa J.M."/>
            <person name="Sanchez-Garcia M."/>
            <person name="Camarero S."/>
            <person name="Miyauchi S."/>
            <person name="Serrano A."/>
            <person name="Linde D."/>
            <person name="Babiker R."/>
            <person name="Drula E."/>
            <person name="Ayuso-Fernandez I."/>
            <person name="Pacheco R."/>
            <person name="Padilla G."/>
            <person name="Ferreira P."/>
            <person name="Barriuso J."/>
            <person name="Kellner H."/>
            <person name="Castanera R."/>
            <person name="Alfaro M."/>
            <person name="Ramirez L."/>
            <person name="Pisabarro A.G."/>
            <person name="Kuo A."/>
            <person name="Tritt A."/>
            <person name="Lipzen A."/>
            <person name="He G."/>
            <person name="Yan M."/>
            <person name="Ng V."/>
            <person name="Cullen D."/>
            <person name="Martin F."/>
            <person name="Rosso M.-N."/>
            <person name="Henrissat B."/>
            <person name="Hibbett D."/>
            <person name="Martinez A.T."/>
            <person name="Grigoriev I.V."/>
        </authorList>
    </citation>
    <scope>NUCLEOTIDE SEQUENCE</scope>
    <source>
        <strain evidence="2">AH 40177</strain>
    </source>
</reference>